<name>A0A919QYH1_9ACTN</name>
<keyword evidence="1" id="KW-0472">Membrane</keyword>
<evidence type="ECO:0000313" key="3">
    <source>
        <dbReference type="Proteomes" id="UP000655287"/>
    </source>
</evidence>
<gene>
    <name evidence="2" type="ORF">Sru01_12890</name>
</gene>
<evidence type="ECO:0008006" key="4">
    <source>
        <dbReference type="Google" id="ProtNLM"/>
    </source>
</evidence>
<keyword evidence="1" id="KW-0812">Transmembrane</keyword>
<dbReference type="AlphaFoldDB" id="A0A919QYH1"/>
<comment type="caution">
    <text evidence="2">The sequence shown here is derived from an EMBL/GenBank/DDBJ whole genome shotgun (WGS) entry which is preliminary data.</text>
</comment>
<keyword evidence="3" id="KW-1185">Reference proteome</keyword>
<sequence length="186" mass="19583">MSDRTGRANRVWLAVLGLILLAAGAVALARGLGLCPPLGPRYERVLSARLGAWVAAHGWFWPALAAAAVLVELLALRWLLLQARTDAIRRITLPWTAGHGTARLSARAAADAVSDDVEAALPAGRARAVLGGTPAAPRVAVGVVLPDDADPAAARHGVHRALARLRYALEDDRVPAVVRLHAARRP</sequence>
<feature type="transmembrane region" description="Helical" evidence="1">
    <location>
        <begin position="59"/>
        <end position="80"/>
    </location>
</feature>
<organism evidence="2 3">
    <name type="scientific">Sphaerisporangium rufum</name>
    <dbReference type="NCBI Taxonomy" id="1381558"/>
    <lineage>
        <taxon>Bacteria</taxon>
        <taxon>Bacillati</taxon>
        <taxon>Actinomycetota</taxon>
        <taxon>Actinomycetes</taxon>
        <taxon>Streptosporangiales</taxon>
        <taxon>Streptosporangiaceae</taxon>
        <taxon>Sphaerisporangium</taxon>
    </lineage>
</organism>
<dbReference type="EMBL" id="BOOU01000016">
    <property type="protein sequence ID" value="GII76307.1"/>
    <property type="molecule type" value="Genomic_DNA"/>
</dbReference>
<protein>
    <recommendedName>
        <fullName evidence="4">Alkaline shock response membrane anchor protein AmaP</fullName>
    </recommendedName>
</protein>
<evidence type="ECO:0000313" key="2">
    <source>
        <dbReference type="EMBL" id="GII76307.1"/>
    </source>
</evidence>
<proteinExistence type="predicted"/>
<evidence type="ECO:0000256" key="1">
    <source>
        <dbReference type="SAM" id="Phobius"/>
    </source>
</evidence>
<dbReference type="Proteomes" id="UP000655287">
    <property type="component" value="Unassembled WGS sequence"/>
</dbReference>
<accession>A0A919QYH1</accession>
<reference evidence="2" key="1">
    <citation type="submission" date="2021-01" db="EMBL/GenBank/DDBJ databases">
        <title>Whole genome shotgun sequence of Sphaerisporangium rufum NBRC 109079.</title>
        <authorList>
            <person name="Komaki H."/>
            <person name="Tamura T."/>
        </authorList>
    </citation>
    <scope>NUCLEOTIDE SEQUENCE</scope>
    <source>
        <strain evidence="2">NBRC 109079</strain>
    </source>
</reference>
<dbReference type="RefSeq" id="WP_203982945.1">
    <property type="nucleotide sequence ID" value="NZ_BOOU01000016.1"/>
</dbReference>
<keyword evidence="1" id="KW-1133">Transmembrane helix</keyword>